<keyword evidence="7" id="KW-1185">Reference proteome</keyword>
<keyword evidence="4" id="KW-0732">Signal</keyword>
<dbReference type="PANTHER" id="PTHR47966">
    <property type="entry name" value="BETA-SITE APP-CLEAVING ENZYME, ISOFORM A-RELATED"/>
    <property type="match status" value="1"/>
</dbReference>
<evidence type="ECO:0000256" key="2">
    <source>
        <dbReference type="ARBA" id="ARBA00022750"/>
    </source>
</evidence>
<organism evidence="6 7">
    <name type="scientific">Rickenella mellea</name>
    <dbReference type="NCBI Taxonomy" id="50990"/>
    <lineage>
        <taxon>Eukaryota</taxon>
        <taxon>Fungi</taxon>
        <taxon>Dikarya</taxon>
        <taxon>Basidiomycota</taxon>
        <taxon>Agaricomycotina</taxon>
        <taxon>Agaricomycetes</taxon>
        <taxon>Hymenochaetales</taxon>
        <taxon>Rickenellaceae</taxon>
        <taxon>Rickenella</taxon>
    </lineage>
</organism>
<keyword evidence="2 3" id="KW-0064">Aspartyl protease</keyword>
<dbReference type="GO" id="GO:0006508">
    <property type="term" value="P:proteolysis"/>
    <property type="evidence" value="ECO:0007669"/>
    <property type="project" value="UniProtKB-KW"/>
</dbReference>
<dbReference type="Gene3D" id="2.40.70.10">
    <property type="entry name" value="Acid Proteases"/>
    <property type="match status" value="2"/>
</dbReference>
<dbReference type="SUPFAM" id="SSF50630">
    <property type="entry name" value="Acid proteases"/>
    <property type="match status" value="1"/>
</dbReference>
<evidence type="ECO:0000256" key="3">
    <source>
        <dbReference type="RuleBase" id="RU000454"/>
    </source>
</evidence>
<name>A0A4V3AZR5_9AGAM</name>
<evidence type="ECO:0000256" key="4">
    <source>
        <dbReference type="SAM" id="SignalP"/>
    </source>
</evidence>
<accession>A0A4V3AZR5</accession>
<reference evidence="6 7" key="1">
    <citation type="submission" date="2018-06" db="EMBL/GenBank/DDBJ databases">
        <title>A transcriptomic atlas of mushroom development highlights an independent origin of complex multicellularity.</title>
        <authorList>
            <consortium name="DOE Joint Genome Institute"/>
            <person name="Krizsan K."/>
            <person name="Almasi E."/>
            <person name="Merenyi Z."/>
            <person name="Sahu N."/>
            <person name="Viragh M."/>
            <person name="Koszo T."/>
            <person name="Mondo S."/>
            <person name="Kiss B."/>
            <person name="Balint B."/>
            <person name="Kues U."/>
            <person name="Barry K."/>
            <person name="Hegedus J.C."/>
            <person name="Henrissat B."/>
            <person name="Johnson J."/>
            <person name="Lipzen A."/>
            <person name="Ohm R."/>
            <person name="Nagy I."/>
            <person name="Pangilinan J."/>
            <person name="Yan J."/>
            <person name="Xiong Y."/>
            <person name="Grigoriev I.V."/>
            <person name="Hibbett D.S."/>
            <person name="Nagy L.G."/>
        </authorList>
    </citation>
    <scope>NUCLEOTIDE SEQUENCE [LARGE SCALE GENOMIC DNA]</scope>
    <source>
        <strain evidence="6 7">SZMC22713</strain>
    </source>
</reference>
<dbReference type="STRING" id="50990.A0A4V3AZR5"/>
<sequence length="398" mass="42322">MFTTTFLSYVLLAIAVTADPIVVRENFIRLPFAKQVNLTSASNVLKADQARAAGLRTLRQAKPSGSLTKDAVVNVGVQNQAVHYVASVGIGSPATTYSLIIDTGSSNTWVGASKPYVMTSTSKLLSYFPSGQMQGFEFSDQVSLGPGLIIANQSLGVAFQTQGFAGVDGVLGLGPVEFSNLPSDPNTPIPTVTDNLFSQGSITQNEFAIYFEPTTQAIANNGELTFGGTDSSKFTGGITFTPSTEQWDIEQSIRYGASNTILSTAIGMVDTGTNLILIASDAFSKYTTATGAVLDSNTGLLRLTAAQFNNLKSLFFIISGREFELTANAQAWPRSLNTLIGGTSGNIYLIVASTGWQSGSGTDFFNGIAFLERFYSVFDTTNKRVGFATTRFTKAITN</sequence>
<gene>
    <name evidence="6" type="ORF">BD410DRAFT_817924</name>
</gene>
<dbReference type="GO" id="GO:0004190">
    <property type="term" value="F:aspartic-type endopeptidase activity"/>
    <property type="evidence" value="ECO:0007669"/>
    <property type="project" value="UniProtKB-KW"/>
</dbReference>
<dbReference type="Proteomes" id="UP000294933">
    <property type="component" value="Unassembled WGS sequence"/>
</dbReference>
<feature type="signal peptide" evidence="4">
    <location>
        <begin position="1"/>
        <end position="18"/>
    </location>
</feature>
<proteinExistence type="inferred from homology"/>
<feature type="chain" id="PRO_5020622193" evidence="4">
    <location>
        <begin position="19"/>
        <end position="398"/>
    </location>
</feature>
<feature type="domain" description="Peptidase A1" evidence="5">
    <location>
        <begin position="84"/>
        <end position="388"/>
    </location>
</feature>
<dbReference type="PRINTS" id="PR00792">
    <property type="entry name" value="PEPSIN"/>
</dbReference>
<evidence type="ECO:0000313" key="7">
    <source>
        <dbReference type="Proteomes" id="UP000294933"/>
    </source>
</evidence>
<dbReference type="InterPro" id="IPR034164">
    <property type="entry name" value="Pepsin-like_dom"/>
</dbReference>
<keyword evidence="3 6" id="KW-0645">Protease</keyword>
<dbReference type="InterPro" id="IPR021109">
    <property type="entry name" value="Peptidase_aspartic_dom_sf"/>
</dbReference>
<dbReference type="VEuPathDB" id="FungiDB:BD410DRAFT_817924"/>
<dbReference type="CDD" id="cd05471">
    <property type="entry name" value="pepsin_like"/>
    <property type="match status" value="1"/>
</dbReference>
<dbReference type="OrthoDB" id="660550at2759"/>
<protein>
    <submittedName>
        <fullName evidence="6">Family A1 protease</fullName>
    </submittedName>
</protein>
<dbReference type="PROSITE" id="PS00141">
    <property type="entry name" value="ASP_PROTEASE"/>
    <property type="match status" value="2"/>
</dbReference>
<dbReference type="EMBL" id="ML170156">
    <property type="protein sequence ID" value="TDL30158.1"/>
    <property type="molecule type" value="Genomic_DNA"/>
</dbReference>
<dbReference type="InterPro" id="IPR001969">
    <property type="entry name" value="Aspartic_peptidase_AS"/>
</dbReference>
<keyword evidence="3" id="KW-0378">Hydrolase</keyword>
<dbReference type="InterPro" id="IPR033121">
    <property type="entry name" value="PEPTIDASE_A1"/>
</dbReference>
<dbReference type="AlphaFoldDB" id="A0A4V3AZR5"/>
<evidence type="ECO:0000259" key="5">
    <source>
        <dbReference type="PROSITE" id="PS51767"/>
    </source>
</evidence>
<comment type="similarity">
    <text evidence="1 3">Belongs to the peptidase A1 family.</text>
</comment>
<dbReference type="InterPro" id="IPR001461">
    <property type="entry name" value="Aspartic_peptidase_A1"/>
</dbReference>
<dbReference type="Pfam" id="PF00026">
    <property type="entry name" value="Asp"/>
    <property type="match status" value="1"/>
</dbReference>
<evidence type="ECO:0000313" key="6">
    <source>
        <dbReference type="EMBL" id="TDL30158.1"/>
    </source>
</evidence>
<evidence type="ECO:0000256" key="1">
    <source>
        <dbReference type="ARBA" id="ARBA00007447"/>
    </source>
</evidence>
<dbReference type="PROSITE" id="PS51767">
    <property type="entry name" value="PEPTIDASE_A1"/>
    <property type="match status" value="1"/>
</dbReference>
<dbReference type="PANTHER" id="PTHR47966:SF74">
    <property type="entry name" value="AGR407CP"/>
    <property type="match status" value="1"/>
</dbReference>